<sequence length="282" mass="31044">MQGAEARMNAETGPERRARGRPRAWGDTTEQNKIKSLDRALVILERLSEWGGATLTDLSEDLKQSPATVYRVLYTFEARGMVDFDPVAQTWHIGAGAFHIGSRFLRRTSLVERARPFLRELMRKTEETANLGISRDGMVLFLSQVETHHNIRAFFPPGTMSPMHSSGIGKALLAQMDDKEVAAIIRKHKLTAFTEHTLVTPEALMSDLEATRKRGYAFDAEEKNDGMRCIAAPVFDMHGEPIAGVSISGPSARIPDERIESLGADVRDTAAKLTAALGGPSD</sequence>
<dbReference type="InterPro" id="IPR014757">
    <property type="entry name" value="Tscrpt_reg_IclR_C"/>
</dbReference>
<dbReference type="Gene3D" id="3.30.450.40">
    <property type="match status" value="1"/>
</dbReference>
<dbReference type="Gene3D" id="1.10.10.10">
    <property type="entry name" value="Winged helix-like DNA-binding domain superfamily/Winged helix DNA-binding domain"/>
    <property type="match status" value="1"/>
</dbReference>
<dbReference type="GO" id="GO:0003700">
    <property type="term" value="F:DNA-binding transcription factor activity"/>
    <property type="evidence" value="ECO:0007669"/>
    <property type="project" value="TreeGrafter"/>
</dbReference>
<dbReference type="STRING" id="1123756.MGEO_18900"/>
<evidence type="ECO:0000256" key="3">
    <source>
        <dbReference type="ARBA" id="ARBA00023163"/>
    </source>
</evidence>
<feature type="domain" description="HTH iclR-type" evidence="5">
    <location>
        <begin position="34"/>
        <end position="95"/>
    </location>
</feature>
<reference evidence="7 8" key="1">
    <citation type="submission" date="2014-03" db="EMBL/GenBank/DDBJ databases">
        <title>The draft genome sequence of Marivita geojedonensis KCTC 23882.</title>
        <authorList>
            <person name="Lai Q."/>
            <person name="Shao Z."/>
        </authorList>
    </citation>
    <scope>NUCLEOTIDE SEQUENCE [LARGE SCALE GENOMIC DNA]</scope>
    <source>
        <strain evidence="7 8">DPG-138</strain>
    </source>
</reference>
<dbReference type="SUPFAM" id="SSF46785">
    <property type="entry name" value="Winged helix' DNA-binding domain"/>
    <property type="match status" value="1"/>
</dbReference>
<dbReference type="EMBL" id="JFKC01000030">
    <property type="protein sequence ID" value="OSQ44559.1"/>
    <property type="molecule type" value="Genomic_DNA"/>
</dbReference>
<dbReference type="GO" id="GO:0003677">
    <property type="term" value="F:DNA binding"/>
    <property type="evidence" value="ECO:0007669"/>
    <property type="project" value="UniProtKB-KW"/>
</dbReference>
<proteinExistence type="predicted"/>
<evidence type="ECO:0000256" key="2">
    <source>
        <dbReference type="ARBA" id="ARBA00023125"/>
    </source>
</evidence>
<dbReference type="PROSITE" id="PS51077">
    <property type="entry name" value="HTH_ICLR"/>
    <property type="match status" value="1"/>
</dbReference>
<dbReference type="PANTHER" id="PTHR30136">
    <property type="entry name" value="HELIX-TURN-HELIX TRANSCRIPTIONAL REGULATOR, ICLR FAMILY"/>
    <property type="match status" value="1"/>
</dbReference>
<dbReference type="SUPFAM" id="SSF55781">
    <property type="entry name" value="GAF domain-like"/>
    <property type="match status" value="1"/>
</dbReference>
<dbReference type="GO" id="GO:0045892">
    <property type="term" value="P:negative regulation of DNA-templated transcription"/>
    <property type="evidence" value="ECO:0007669"/>
    <property type="project" value="TreeGrafter"/>
</dbReference>
<evidence type="ECO:0000256" key="1">
    <source>
        <dbReference type="ARBA" id="ARBA00023015"/>
    </source>
</evidence>
<evidence type="ECO:0000259" key="5">
    <source>
        <dbReference type="PROSITE" id="PS51077"/>
    </source>
</evidence>
<keyword evidence="3" id="KW-0804">Transcription</keyword>
<feature type="region of interest" description="Disordered" evidence="4">
    <location>
        <begin position="1"/>
        <end position="29"/>
    </location>
</feature>
<dbReference type="Proteomes" id="UP000193926">
    <property type="component" value="Unassembled WGS sequence"/>
</dbReference>
<dbReference type="InterPro" id="IPR005471">
    <property type="entry name" value="Tscrpt_reg_IclR_N"/>
</dbReference>
<evidence type="ECO:0000259" key="6">
    <source>
        <dbReference type="PROSITE" id="PS51078"/>
    </source>
</evidence>
<dbReference type="SMART" id="SM00346">
    <property type="entry name" value="HTH_ICLR"/>
    <property type="match status" value="1"/>
</dbReference>
<evidence type="ECO:0000313" key="8">
    <source>
        <dbReference type="Proteomes" id="UP000193926"/>
    </source>
</evidence>
<dbReference type="InterPro" id="IPR036388">
    <property type="entry name" value="WH-like_DNA-bd_sf"/>
</dbReference>
<comment type="caution">
    <text evidence="7">The sequence shown here is derived from an EMBL/GenBank/DDBJ whole genome shotgun (WGS) entry which is preliminary data.</text>
</comment>
<evidence type="ECO:0000256" key="4">
    <source>
        <dbReference type="SAM" id="MobiDB-lite"/>
    </source>
</evidence>
<accession>A0A1X4NCY1</accession>
<dbReference type="InterPro" id="IPR054844">
    <property type="entry name" value="TransRegBhcR"/>
</dbReference>
<evidence type="ECO:0000313" key="7">
    <source>
        <dbReference type="EMBL" id="OSQ44559.1"/>
    </source>
</evidence>
<dbReference type="Pfam" id="PF09339">
    <property type="entry name" value="HTH_IclR"/>
    <property type="match status" value="1"/>
</dbReference>
<keyword evidence="8" id="KW-1185">Reference proteome</keyword>
<gene>
    <name evidence="7" type="ORF">MGEO_18900</name>
</gene>
<dbReference type="Pfam" id="PF01614">
    <property type="entry name" value="IclR_C"/>
    <property type="match status" value="1"/>
</dbReference>
<dbReference type="NCBIfam" id="NF045644">
    <property type="entry name" value="TransRegBhcR"/>
    <property type="match status" value="1"/>
</dbReference>
<keyword evidence="1" id="KW-0805">Transcription regulation</keyword>
<dbReference type="AlphaFoldDB" id="A0A1X4NCY1"/>
<dbReference type="InterPro" id="IPR050707">
    <property type="entry name" value="HTH_MetabolicPath_Reg"/>
</dbReference>
<protein>
    <submittedName>
        <fullName evidence="7">IclR family transcriptional regulator</fullName>
    </submittedName>
</protein>
<feature type="domain" description="IclR-ED" evidence="6">
    <location>
        <begin position="96"/>
        <end position="279"/>
    </location>
</feature>
<name>A0A1X4NCY1_9RHOB</name>
<keyword evidence="2" id="KW-0238">DNA-binding</keyword>
<dbReference type="InterPro" id="IPR029016">
    <property type="entry name" value="GAF-like_dom_sf"/>
</dbReference>
<dbReference type="InterPro" id="IPR036390">
    <property type="entry name" value="WH_DNA-bd_sf"/>
</dbReference>
<dbReference type="PROSITE" id="PS51078">
    <property type="entry name" value="ICLR_ED"/>
    <property type="match status" value="1"/>
</dbReference>
<dbReference type="PANTHER" id="PTHR30136:SF24">
    <property type="entry name" value="HTH-TYPE TRANSCRIPTIONAL REPRESSOR ALLR"/>
    <property type="match status" value="1"/>
</dbReference>
<organism evidence="7 8">
    <name type="scientific">Marivita geojedonensis</name>
    <dbReference type="NCBI Taxonomy" id="1123756"/>
    <lineage>
        <taxon>Bacteria</taxon>
        <taxon>Pseudomonadati</taxon>
        <taxon>Pseudomonadota</taxon>
        <taxon>Alphaproteobacteria</taxon>
        <taxon>Rhodobacterales</taxon>
        <taxon>Roseobacteraceae</taxon>
        <taxon>Marivita</taxon>
    </lineage>
</organism>